<name>A0ABV7H875_9GAMM</name>
<evidence type="ECO:0000256" key="2">
    <source>
        <dbReference type="SAM" id="SignalP"/>
    </source>
</evidence>
<feature type="domain" description="Solute-binding protein family 5" evidence="3">
    <location>
        <begin position="140"/>
        <end position="546"/>
    </location>
</feature>
<dbReference type="PANTHER" id="PTHR30290">
    <property type="entry name" value="PERIPLASMIC BINDING COMPONENT OF ABC TRANSPORTER"/>
    <property type="match status" value="1"/>
</dbReference>
<proteinExistence type="predicted"/>
<sequence length="636" mass="73125">MTSIAKRLSSLNIKTDMSARFSRFSKFSLLLSFSVLVSGVSVADSEEQTTSTKAQIHSSHGIAMHGDLKYGKDFKHFDYANPDAPRGGKIRLATTGGFDSLNPFIIKGTPAAGLNRLGQGLLYDSLTTQSNDEPFSQYGSLAKTIIWPEDRSWVTFKLEPNAKFHDGEAIRSDDVKWTFETLVEKGHPLFASYYGNVTEVLTPDELTITFKFEDTTNKELALIIGQLPVLPKHYWQDKEFDKADLTVPVGNGPYKIKSIDPGRSIVYERVKDWWGKDKAVNKGQYNFDTIRYDYYRDDTVAIEALKADQFDVRVELSSKEWATAYEGPQFQDGRMVKKLIPHDNPTGMQAFVYNTRRKPFDDIKVREALGYLFDFEWTNKTLFYNQYTRASSFFNNSELGSSGLPQGEELEILNKYRDQLPEQLFTQEFNVPKTDGSGNIRSNMRKAISLLKEAGWRLDKGKLLDKNNKQMEFEIMIVSPSFERVVLPFQKNLRRIGIEAEIRLVDVQQFIKRFQSFDFDVMVGTFGQSSSPGNEQRDYWHSSQADNKGSRNTIGIKNPVIDELIELVIQAPSRESLVARTRALDRVLLWNHYVIPQWHFPAYRVIYWDKFDFPKDVKTHYFSTDTWWSKDTSIEK</sequence>
<dbReference type="Pfam" id="PF00496">
    <property type="entry name" value="SBP_bac_5"/>
    <property type="match status" value="1"/>
</dbReference>
<dbReference type="PIRSF" id="PIRSF002741">
    <property type="entry name" value="MppA"/>
    <property type="match status" value="1"/>
</dbReference>
<dbReference type="EMBL" id="JBHRSZ010000002">
    <property type="protein sequence ID" value="MFC3149985.1"/>
    <property type="molecule type" value="Genomic_DNA"/>
</dbReference>
<evidence type="ECO:0000259" key="3">
    <source>
        <dbReference type="Pfam" id="PF00496"/>
    </source>
</evidence>
<dbReference type="PANTHER" id="PTHR30290:SF64">
    <property type="entry name" value="ABC TRANSPORTER PERIPLASMIC BINDING PROTEIN"/>
    <property type="match status" value="1"/>
</dbReference>
<evidence type="ECO:0000313" key="4">
    <source>
        <dbReference type="EMBL" id="MFC3149985.1"/>
    </source>
</evidence>
<feature type="chain" id="PRO_5045061810" evidence="2">
    <location>
        <begin position="44"/>
        <end position="636"/>
    </location>
</feature>
<feature type="signal peptide" evidence="2">
    <location>
        <begin position="1"/>
        <end position="43"/>
    </location>
</feature>
<gene>
    <name evidence="4" type="ORF">ACFOEK_03005</name>
</gene>
<dbReference type="Proteomes" id="UP001595476">
    <property type="component" value="Unassembled WGS sequence"/>
</dbReference>
<dbReference type="InterPro" id="IPR039424">
    <property type="entry name" value="SBP_5"/>
</dbReference>
<keyword evidence="1 2" id="KW-0732">Signal</keyword>
<dbReference type="RefSeq" id="WP_386715955.1">
    <property type="nucleotide sequence ID" value="NZ_JBHRSZ010000002.1"/>
</dbReference>
<dbReference type="CDD" id="cd08497">
    <property type="entry name" value="MbnE-like"/>
    <property type="match status" value="1"/>
</dbReference>
<dbReference type="Gene3D" id="3.40.190.10">
    <property type="entry name" value="Periplasmic binding protein-like II"/>
    <property type="match status" value="1"/>
</dbReference>
<dbReference type="Gene3D" id="3.10.105.10">
    <property type="entry name" value="Dipeptide-binding Protein, Domain 3"/>
    <property type="match status" value="1"/>
</dbReference>
<accession>A0ABV7H875</accession>
<dbReference type="SUPFAM" id="SSF53850">
    <property type="entry name" value="Periplasmic binding protein-like II"/>
    <property type="match status" value="1"/>
</dbReference>
<dbReference type="InterPro" id="IPR030678">
    <property type="entry name" value="Peptide/Ni-bd"/>
</dbReference>
<organism evidence="4 5">
    <name type="scientific">Litoribrevibacter euphylliae</name>
    <dbReference type="NCBI Taxonomy" id="1834034"/>
    <lineage>
        <taxon>Bacteria</taxon>
        <taxon>Pseudomonadati</taxon>
        <taxon>Pseudomonadota</taxon>
        <taxon>Gammaproteobacteria</taxon>
        <taxon>Oceanospirillales</taxon>
        <taxon>Oceanospirillaceae</taxon>
        <taxon>Litoribrevibacter</taxon>
    </lineage>
</organism>
<comment type="caution">
    <text evidence="4">The sequence shown here is derived from an EMBL/GenBank/DDBJ whole genome shotgun (WGS) entry which is preliminary data.</text>
</comment>
<keyword evidence="5" id="KW-1185">Reference proteome</keyword>
<evidence type="ECO:0000313" key="5">
    <source>
        <dbReference type="Proteomes" id="UP001595476"/>
    </source>
</evidence>
<evidence type="ECO:0000256" key="1">
    <source>
        <dbReference type="ARBA" id="ARBA00022729"/>
    </source>
</evidence>
<protein>
    <submittedName>
        <fullName evidence="4">Extracellular solute-binding protein</fullName>
    </submittedName>
</protein>
<reference evidence="5" key="1">
    <citation type="journal article" date="2019" name="Int. J. Syst. Evol. Microbiol.">
        <title>The Global Catalogue of Microorganisms (GCM) 10K type strain sequencing project: providing services to taxonomists for standard genome sequencing and annotation.</title>
        <authorList>
            <consortium name="The Broad Institute Genomics Platform"/>
            <consortium name="The Broad Institute Genome Sequencing Center for Infectious Disease"/>
            <person name="Wu L."/>
            <person name="Ma J."/>
        </authorList>
    </citation>
    <scope>NUCLEOTIDE SEQUENCE [LARGE SCALE GENOMIC DNA]</scope>
    <source>
        <strain evidence="5">KCTC 52438</strain>
    </source>
</reference>
<dbReference type="InterPro" id="IPR000914">
    <property type="entry name" value="SBP_5_dom"/>
</dbReference>